<proteinExistence type="predicted"/>
<feature type="transmembrane region" description="Helical" evidence="1">
    <location>
        <begin position="20"/>
        <end position="41"/>
    </location>
</feature>
<keyword evidence="1" id="KW-1133">Transmembrane helix</keyword>
<evidence type="ECO:0000256" key="1">
    <source>
        <dbReference type="SAM" id="Phobius"/>
    </source>
</evidence>
<organism evidence="2">
    <name type="scientific">uncultured Chloroflexia bacterium</name>
    <dbReference type="NCBI Taxonomy" id="1672391"/>
    <lineage>
        <taxon>Bacteria</taxon>
        <taxon>Bacillati</taxon>
        <taxon>Chloroflexota</taxon>
        <taxon>Chloroflexia</taxon>
        <taxon>environmental samples</taxon>
    </lineage>
</organism>
<sequence>MLELVLDVFKWMDVLWESATTNPGVTAVFVVGAVAVGLYIYERIGE</sequence>
<gene>
    <name evidence="2" type="ORF">AVDCRST_MAG93-7478</name>
</gene>
<reference evidence="2" key="1">
    <citation type="submission" date="2020-02" db="EMBL/GenBank/DDBJ databases">
        <authorList>
            <person name="Meier V. D."/>
        </authorList>
    </citation>
    <scope>NUCLEOTIDE SEQUENCE</scope>
    <source>
        <strain evidence="2">AVDCRST_MAG93</strain>
    </source>
</reference>
<dbReference type="AlphaFoldDB" id="A0A6J4MHP1"/>
<keyword evidence="1" id="KW-0472">Membrane</keyword>
<name>A0A6J4MHP1_9CHLR</name>
<dbReference type="EMBL" id="CADCTR010002523">
    <property type="protein sequence ID" value="CAA9358010.1"/>
    <property type="molecule type" value="Genomic_DNA"/>
</dbReference>
<evidence type="ECO:0000313" key="2">
    <source>
        <dbReference type="EMBL" id="CAA9358010.1"/>
    </source>
</evidence>
<protein>
    <submittedName>
        <fullName evidence="2">Uncharacterized protein</fullName>
    </submittedName>
</protein>
<accession>A0A6J4MHP1</accession>
<keyword evidence="1" id="KW-0812">Transmembrane</keyword>